<evidence type="ECO:0000256" key="1">
    <source>
        <dbReference type="SAM" id="MobiDB-lite"/>
    </source>
</evidence>
<dbReference type="AlphaFoldDB" id="A0A7R8WL63"/>
<reference evidence="2" key="1">
    <citation type="submission" date="2020-11" db="EMBL/GenBank/DDBJ databases">
        <authorList>
            <person name="Tran Van P."/>
        </authorList>
    </citation>
    <scope>NUCLEOTIDE SEQUENCE</scope>
</reference>
<gene>
    <name evidence="2" type="ORF">CTOB1V02_LOCUS8951</name>
</gene>
<accession>A0A7R8WL63</accession>
<protein>
    <submittedName>
        <fullName evidence="2">Uncharacterized protein</fullName>
    </submittedName>
</protein>
<feature type="compositionally biased region" description="Basic and acidic residues" evidence="1">
    <location>
        <begin position="62"/>
        <end position="71"/>
    </location>
</feature>
<dbReference type="EMBL" id="OB663189">
    <property type="protein sequence ID" value="CAD7231097.1"/>
    <property type="molecule type" value="Genomic_DNA"/>
</dbReference>
<feature type="region of interest" description="Disordered" evidence="1">
    <location>
        <begin position="52"/>
        <end position="71"/>
    </location>
</feature>
<name>A0A7R8WL63_9CRUS</name>
<proteinExistence type="predicted"/>
<sequence length="102" mass="11335">MRSVRLSSGLRQVQRLRPVPQTFSRCRCSSSLCMIPRSPSAFLSTGSARFLSQEAQEDAEEKQEKPPRKDDPYVDVLEAALEHVPEKGFTLEAIEAGAADLE</sequence>
<evidence type="ECO:0000313" key="2">
    <source>
        <dbReference type="EMBL" id="CAD7231097.1"/>
    </source>
</evidence>
<dbReference type="OrthoDB" id="619536at2759"/>
<organism evidence="2">
    <name type="scientific">Cyprideis torosa</name>
    <dbReference type="NCBI Taxonomy" id="163714"/>
    <lineage>
        <taxon>Eukaryota</taxon>
        <taxon>Metazoa</taxon>
        <taxon>Ecdysozoa</taxon>
        <taxon>Arthropoda</taxon>
        <taxon>Crustacea</taxon>
        <taxon>Oligostraca</taxon>
        <taxon>Ostracoda</taxon>
        <taxon>Podocopa</taxon>
        <taxon>Podocopida</taxon>
        <taxon>Cytherocopina</taxon>
        <taxon>Cytheroidea</taxon>
        <taxon>Cytherideidae</taxon>
        <taxon>Cyprideis</taxon>
    </lineage>
</organism>